<evidence type="ECO:0000256" key="1">
    <source>
        <dbReference type="SAM" id="MobiDB-lite"/>
    </source>
</evidence>
<feature type="transmembrane region" description="Helical" evidence="2">
    <location>
        <begin position="103"/>
        <end position="122"/>
    </location>
</feature>
<feature type="transmembrane region" description="Helical" evidence="2">
    <location>
        <begin position="322"/>
        <end position="341"/>
    </location>
</feature>
<evidence type="ECO:0000313" key="4">
    <source>
        <dbReference type="Proteomes" id="UP000654913"/>
    </source>
</evidence>
<keyword evidence="4" id="KW-1185">Reference proteome</keyword>
<evidence type="ECO:0000256" key="2">
    <source>
        <dbReference type="SAM" id="Phobius"/>
    </source>
</evidence>
<feature type="transmembrane region" description="Helical" evidence="2">
    <location>
        <begin position="289"/>
        <end position="310"/>
    </location>
</feature>
<reference evidence="3" key="1">
    <citation type="submission" date="2021-01" db="EMBL/GenBank/DDBJ databases">
        <authorList>
            <consortium name="Aspergillus puulaauensis MK2 genome sequencing consortium"/>
            <person name="Kazuki M."/>
            <person name="Futagami T."/>
        </authorList>
    </citation>
    <scope>NUCLEOTIDE SEQUENCE</scope>
    <source>
        <strain evidence="3">MK2</strain>
    </source>
</reference>
<name>A0A7R7XLE0_9EURO</name>
<feature type="transmembrane region" description="Helical" evidence="2">
    <location>
        <begin position="175"/>
        <end position="193"/>
    </location>
</feature>
<dbReference type="RefSeq" id="XP_041554918.1">
    <property type="nucleotide sequence ID" value="XM_041702099.1"/>
</dbReference>
<feature type="transmembrane region" description="Helical" evidence="2">
    <location>
        <begin position="129"/>
        <end position="147"/>
    </location>
</feature>
<gene>
    <name evidence="3" type="ORF">APUU_30949A</name>
</gene>
<keyword evidence="2" id="KW-1133">Transmembrane helix</keyword>
<reference evidence="3" key="2">
    <citation type="submission" date="2021-02" db="EMBL/GenBank/DDBJ databases">
        <title>Aspergillus puulaauensis MK2 genome sequence.</title>
        <authorList>
            <person name="Futagami T."/>
            <person name="Mori K."/>
            <person name="Kadooka C."/>
            <person name="Tanaka T."/>
        </authorList>
    </citation>
    <scope>NUCLEOTIDE SEQUENCE</scope>
    <source>
        <strain evidence="3">MK2</strain>
    </source>
</reference>
<feature type="region of interest" description="Disordered" evidence="1">
    <location>
        <begin position="1"/>
        <end position="28"/>
    </location>
</feature>
<dbReference type="KEGG" id="apuu:APUU_30949A"/>
<keyword evidence="2" id="KW-0812">Transmembrane</keyword>
<dbReference type="OrthoDB" id="5394254at2759"/>
<feature type="transmembrane region" description="Helical" evidence="2">
    <location>
        <begin position="38"/>
        <end position="58"/>
    </location>
</feature>
<protein>
    <submittedName>
        <fullName evidence="3">Uncharacterized protein</fullName>
    </submittedName>
</protein>
<dbReference type="EMBL" id="AP024445">
    <property type="protein sequence ID" value="BCS22724.1"/>
    <property type="molecule type" value="Genomic_DNA"/>
</dbReference>
<accession>A0A7R7XLE0</accession>
<sequence length="347" mass="38143">MAPRKKDAVGTTSPQKSSADDAKDPPPKTLVEKIPSPARLLLVVVSSLALSSTIFTLTSRITLGELRFVSRHLEEWWEVWGLVAWKAVEVGLAWVLGFDGRDVLNFSFLTNLPTYMLLASFYGLRPTTILASFAIVLFSTAVPFVFLRKPSLVHNLSRAHPAAVSNRSILQDWGITIYTTVLATAIYTVHLYLSYETWLPAKLVVHFEKLPNISKVHAGPAGLPLLFASLLPAGWAARDFLFVSSTGTPASRDDKVEKSESSTSKQGEYLVCAIYRKTWGTLSRRTRVLVSRTVVLAAVTMINTFIQIAGTIRGASFEGASAWGFVWTLGTLIVGLVYRWIEAVDGL</sequence>
<evidence type="ECO:0000313" key="3">
    <source>
        <dbReference type="EMBL" id="BCS22724.1"/>
    </source>
</evidence>
<organism evidence="3 4">
    <name type="scientific">Aspergillus puulaauensis</name>
    <dbReference type="NCBI Taxonomy" id="1220207"/>
    <lineage>
        <taxon>Eukaryota</taxon>
        <taxon>Fungi</taxon>
        <taxon>Dikarya</taxon>
        <taxon>Ascomycota</taxon>
        <taxon>Pezizomycotina</taxon>
        <taxon>Eurotiomycetes</taxon>
        <taxon>Eurotiomycetidae</taxon>
        <taxon>Eurotiales</taxon>
        <taxon>Aspergillaceae</taxon>
        <taxon>Aspergillus</taxon>
    </lineage>
</organism>
<dbReference type="AlphaFoldDB" id="A0A7R7XLE0"/>
<feature type="transmembrane region" description="Helical" evidence="2">
    <location>
        <begin position="79"/>
        <end position="97"/>
    </location>
</feature>
<keyword evidence="2" id="KW-0472">Membrane</keyword>
<proteinExistence type="predicted"/>
<dbReference type="Proteomes" id="UP000654913">
    <property type="component" value="Chromosome 3"/>
</dbReference>
<dbReference type="GeneID" id="64972729"/>